<dbReference type="InterPro" id="IPR051458">
    <property type="entry name" value="Cyt/Met_Dipeptidase"/>
</dbReference>
<keyword evidence="2" id="KW-0479">Metal-binding</keyword>
<dbReference type="SUPFAM" id="SSF53187">
    <property type="entry name" value="Zn-dependent exopeptidases"/>
    <property type="match status" value="1"/>
</dbReference>
<evidence type="ECO:0000256" key="3">
    <source>
        <dbReference type="ARBA" id="ARBA00022801"/>
    </source>
</evidence>
<dbReference type="Pfam" id="PF07687">
    <property type="entry name" value="M20_dimer"/>
    <property type="match status" value="1"/>
</dbReference>
<gene>
    <name evidence="5" type="ORF">WIS52_14660</name>
</gene>
<feature type="domain" description="Peptidase M20 dimerisation" evidence="4">
    <location>
        <begin position="196"/>
        <end position="345"/>
    </location>
</feature>
<dbReference type="RefSeq" id="WP_349298783.1">
    <property type="nucleotide sequence ID" value="NZ_JBEDNQ010000005.1"/>
</dbReference>
<dbReference type="PANTHER" id="PTHR43270:SF12">
    <property type="entry name" value="SUCCINYL-DIAMINOPIMELATE DESUCCINYLASE"/>
    <property type="match status" value="1"/>
</dbReference>
<evidence type="ECO:0000256" key="1">
    <source>
        <dbReference type="ARBA" id="ARBA00022670"/>
    </source>
</evidence>
<evidence type="ECO:0000313" key="5">
    <source>
        <dbReference type="EMBL" id="MEQ3551712.1"/>
    </source>
</evidence>
<dbReference type="Gene3D" id="3.30.70.360">
    <property type="match status" value="1"/>
</dbReference>
<dbReference type="InterPro" id="IPR002933">
    <property type="entry name" value="Peptidase_M20"/>
</dbReference>
<dbReference type="NCBIfam" id="NF005914">
    <property type="entry name" value="PRK07907.1"/>
    <property type="match status" value="1"/>
</dbReference>
<evidence type="ECO:0000259" key="4">
    <source>
        <dbReference type="Pfam" id="PF07687"/>
    </source>
</evidence>
<dbReference type="PANTHER" id="PTHR43270">
    <property type="entry name" value="BETA-ALA-HIS DIPEPTIDASE"/>
    <property type="match status" value="1"/>
</dbReference>
<evidence type="ECO:0000313" key="6">
    <source>
        <dbReference type="Proteomes" id="UP001494902"/>
    </source>
</evidence>
<reference evidence="5 6" key="1">
    <citation type="submission" date="2024-03" db="EMBL/GenBank/DDBJ databases">
        <title>Draft genome sequence of Pseudonocardia nematodicida JCM 31783.</title>
        <authorList>
            <person name="Butdee W."/>
            <person name="Duangmal K."/>
        </authorList>
    </citation>
    <scope>NUCLEOTIDE SEQUENCE [LARGE SCALE GENOMIC DNA]</scope>
    <source>
        <strain evidence="5 6">JCM 31783</strain>
    </source>
</reference>
<dbReference type="Pfam" id="PF01546">
    <property type="entry name" value="Peptidase_M20"/>
    <property type="match status" value="1"/>
</dbReference>
<dbReference type="Proteomes" id="UP001494902">
    <property type="component" value="Unassembled WGS sequence"/>
</dbReference>
<evidence type="ECO:0000256" key="2">
    <source>
        <dbReference type="ARBA" id="ARBA00022723"/>
    </source>
</evidence>
<comment type="caution">
    <text evidence="5">The sequence shown here is derived from an EMBL/GenBank/DDBJ whole genome shotgun (WGS) entry which is preliminary data.</text>
</comment>
<dbReference type="InterPro" id="IPR011650">
    <property type="entry name" value="Peptidase_M20_dimer"/>
</dbReference>
<name>A0ABV1KB61_9PSEU</name>
<keyword evidence="1" id="KW-0645">Protease</keyword>
<accession>A0ABV1KB61</accession>
<dbReference type="Gene3D" id="3.40.630.10">
    <property type="entry name" value="Zn peptidases"/>
    <property type="match status" value="1"/>
</dbReference>
<dbReference type="EMBL" id="JBEDNQ010000005">
    <property type="protein sequence ID" value="MEQ3551712.1"/>
    <property type="molecule type" value="Genomic_DNA"/>
</dbReference>
<sequence length="449" mass="46490">MPTPPAELSDAVRAVLPGARTDLEALVRIPSIWADPAHAEDTRRSADAVAALARDAGAADVQVVAAEGGAPAVVAHWPAPAGTPTVMLYAHHDVQPTGGDEEWTSPPFEPTERDGRLYGRGAADDKAGVMTHLAVLRAYDGKPPVGVTLFVEGEEESGSPTLTALLEQHHESLAADVIVIADAANPAVDVPALTTSLRGLVDVVVEVSMLERPVHSGIYGGPVGDALTALCRTLATLHDDKGEVAVAGLVHGSSDAPDPDEAVYRSDAGLLDGVELLGSGSIPDRVNHSPAVAVLGIDAPKVAEASNVLLPRARAMVSMRLAPGQDALQARQALTEHLERHTPWGAHVSVEPGHGVAEPFSLSATGEVYDHARAAFADAYGNSAVETGIGGSIPFIAEFARTFPGAAVLVTGVGDPASRWHGIDESLHLEMFGRGVLAEALLLRRLSGS</sequence>
<keyword evidence="6" id="KW-1185">Reference proteome</keyword>
<protein>
    <submittedName>
        <fullName evidence="5">Dipeptidase</fullName>
    </submittedName>
</protein>
<keyword evidence="3" id="KW-0378">Hydrolase</keyword>
<proteinExistence type="predicted"/>
<organism evidence="5 6">
    <name type="scientific">Pseudonocardia nematodicida</name>
    <dbReference type="NCBI Taxonomy" id="1206997"/>
    <lineage>
        <taxon>Bacteria</taxon>
        <taxon>Bacillati</taxon>
        <taxon>Actinomycetota</taxon>
        <taxon>Actinomycetes</taxon>
        <taxon>Pseudonocardiales</taxon>
        <taxon>Pseudonocardiaceae</taxon>
        <taxon>Pseudonocardia</taxon>
    </lineage>
</organism>